<dbReference type="PANTHER" id="PTHR43483">
    <property type="entry name" value="MEMBRANE TRANSPORTER PROTEIN HI_0806-RELATED"/>
    <property type="match status" value="1"/>
</dbReference>
<proteinExistence type="inferred from homology"/>
<comment type="caution">
    <text evidence="6">The sequence shown here is derived from an EMBL/GenBank/DDBJ whole genome shotgun (WGS) entry which is preliminary data.</text>
</comment>
<keyword evidence="3 5" id="KW-1133">Transmembrane helix</keyword>
<organism evidence="6 7">
    <name type="scientific">Flaviaesturariibacter amylovorans</name>
    <dbReference type="NCBI Taxonomy" id="1084520"/>
    <lineage>
        <taxon>Bacteria</taxon>
        <taxon>Pseudomonadati</taxon>
        <taxon>Bacteroidota</taxon>
        <taxon>Chitinophagia</taxon>
        <taxon>Chitinophagales</taxon>
        <taxon>Chitinophagaceae</taxon>
        <taxon>Flaviaestuariibacter</taxon>
    </lineage>
</organism>
<evidence type="ECO:0000256" key="1">
    <source>
        <dbReference type="ARBA" id="ARBA00004141"/>
    </source>
</evidence>
<feature type="transmembrane region" description="Helical" evidence="5">
    <location>
        <begin position="76"/>
        <end position="96"/>
    </location>
</feature>
<keyword evidence="4 5" id="KW-0472">Membrane</keyword>
<keyword evidence="7" id="KW-1185">Reference proteome</keyword>
<name>A0ABP8GG84_9BACT</name>
<gene>
    <name evidence="6" type="ORF">GCM10023184_10840</name>
</gene>
<comment type="similarity">
    <text evidence="5">Belongs to the 4-toluene sulfonate uptake permease (TSUP) (TC 2.A.102) family.</text>
</comment>
<dbReference type="InterPro" id="IPR002781">
    <property type="entry name" value="TM_pro_TauE-like"/>
</dbReference>
<feature type="transmembrane region" description="Helical" evidence="5">
    <location>
        <begin position="102"/>
        <end position="121"/>
    </location>
</feature>
<evidence type="ECO:0000256" key="5">
    <source>
        <dbReference type="RuleBase" id="RU363041"/>
    </source>
</evidence>
<dbReference type="RefSeq" id="WP_345254018.1">
    <property type="nucleotide sequence ID" value="NZ_BAABGY010000005.1"/>
</dbReference>
<evidence type="ECO:0000256" key="2">
    <source>
        <dbReference type="ARBA" id="ARBA00022692"/>
    </source>
</evidence>
<reference evidence="7" key="1">
    <citation type="journal article" date="2019" name="Int. J. Syst. Evol. Microbiol.">
        <title>The Global Catalogue of Microorganisms (GCM) 10K type strain sequencing project: providing services to taxonomists for standard genome sequencing and annotation.</title>
        <authorList>
            <consortium name="The Broad Institute Genomics Platform"/>
            <consortium name="The Broad Institute Genome Sequencing Center for Infectious Disease"/>
            <person name="Wu L."/>
            <person name="Ma J."/>
        </authorList>
    </citation>
    <scope>NUCLEOTIDE SEQUENCE [LARGE SCALE GENOMIC DNA]</scope>
    <source>
        <strain evidence="7">JCM 17919</strain>
    </source>
</reference>
<comment type="subcellular location">
    <subcellularLocation>
        <location evidence="5">Cell membrane</location>
        <topology evidence="5">Multi-pass membrane protein</topology>
    </subcellularLocation>
    <subcellularLocation>
        <location evidence="1">Membrane</location>
        <topology evidence="1">Multi-pass membrane protein</topology>
    </subcellularLocation>
</comment>
<dbReference type="EMBL" id="BAABGY010000005">
    <property type="protein sequence ID" value="GAA4323838.1"/>
    <property type="molecule type" value="Genomic_DNA"/>
</dbReference>
<keyword evidence="5" id="KW-1003">Cell membrane</keyword>
<dbReference type="Proteomes" id="UP001501725">
    <property type="component" value="Unassembled WGS sequence"/>
</dbReference>
<evidence type="ECO:0000256" key="3">
    <source>
        <dbReference type="ARBA" id="ARBA00022989"/>
    </source>
</evidence>
<evidence type="ECO:0000313" key="6">
    <source>
        <dbReference type="EMBL" id="GAA4323838.1"/>
    </source>
</evidence>
<evidence type="ECO:0000256" key="4">
    <source>
        <dbReference type="ARBA" id="ARBA00023136"/>
    </source>
</evidence>
<feature type="transmembrane region" description="Helical" evidence="5">
    <location>
        <begin position="7"/>
        <end position="39"/>
    </location>
</feature>
<accession>A0ABP8GG84</accession>
<dbReference type="PANTHER" id="PTHR43483:SF3">
    <property type="entry name" value="MEMBRANE TRANSPORTER PROTEIN HI_0806-RELATED"/>
    <property type="match status" value="1"/>
</dbReference>
<keyword evidence="2 5" id="KW-0812">Transmembrane</keyword>
<dbReference type="Pfam" id="PF01925">
    <property type="entry name" value="TauE"/>
    <property type="match status" value="1"/>
</dbReference>
<protein>
    <recommendedName>
        <fullName evidence="5">Probable membrane transporter protein</fullName>
    </recommendedName>
</protein>
<sequence length="143" mass="15085">MNFEIVLALLAVGLVAGMLGGLVGIGGGIVIVPALVYFMGYSQKMAQGTSLGILLLPVGILAVWQYHKAGELNMQAVWLVAAGFVVGGFLGSRIALSLPQDTVKKIFAAVLILTAFKMLFLDKKIKETAARNTAPVEAIEKKV</sequence>
<feature type="transmembrane region" description="Helical" evidence="5">
    <location>
        <begin position="45"/>
        <end position="64"/>
    </location>
</feature>
<evidence type="ECO:0000313" key="7">
    <source>
        <dbReference type="Proteomes" id="UP001501725"/>
    </source>
</evidence>